<dbReference type="NCBIfam" id="NF040582">
    <property type="entry name" value="STY4528_fam"/>
    <property type="match status" value="1"/>
</dbReference>
<dbReference type="EMBL" id="CP136986">
    <property type="protein sequence ID" value="WOS76510.1"/>
    <property type="molecule type" value="Genomic_DNA"/>
</dbReference>
<proteinExistence type="predicted"/>
<gene>
    <name evidence="2" type="ORF">L4V69_29060</name>
</gene>
<reference evidence="2" key="1">
    <citation type="submission" date="2023-06" db="EMBL/GenBank/DDBJ databases">
        <authorList>
            <consortium name="Clinical and Environmental Microbiology Branch: Whole genome sequencing antimicrobial resistance pathogens in the healthcare setting"/>
        </authorList>
    </citation>
    <scope>NUCLEOTIDE SEQUENCE</scope>
    <source>
        <strain evidence="2">2021CK-01020</strain>
    </source>
</reference>
<accession>A0AAQ3LI01</accession>
<feature type="compositionally biased region" description="Pro residues" evidence="1">
    <location>
        <begin position="383"/>
        <end position="402"/>
    </location>
</feature>
<dbReference type="RefSeq" id="WP_261659738.1">
    <property type="nucleotide sequence ID" value="NZ_JAZHAQ010000001.1"/>
</dbReference>
<dbReference type="InterPro" id="IPR047749">
    <property type="entry name" value="STY4528-like"/>
</dbReference>
<protein>
    <submittedName>
        <fullName evidence="2">STY4528 family pathogenicity island replication protein</fullName>
    </submittedName>
</protein>
<feature type="region of interest" description="Disordered" evidence="1">
    <location>
        <begin position="373"/>
        <end position="405"/>
    </location>
</feature>
<reference evidence="2" key="2">
    <citation type="submission" date="2023-10" db="EMBL/GenBank/DDBJ databases">
        <title>Pathogen: clinical or host-associated sample.</title>
        <authorList>
            <person name="Hergert J."/>
            <person name="Casey R."/>
            <person name="Wagner J."/>
            <person name="Young E.L."/>
            <person name="Oakeson K.F."/>
        </authorList>
    </citation>
    <scope>NUCLEOTIDE SEQUENCE</scope>
    <source>
        <strain evidence="2">2021CK-01020</strain>
    </source>
</reference>
<evidence type="ECO:0000313" key="2">
    <source>
        <dbReference type="EMBL" id="WOS76510.1"/>
    </source>
</evidence>
<name>A0AAQ3LI01_PSEAI</name>
<feature type="region of interest" description="Disordered" evidence="1">
    <location>
        <begin position="27"/>
        <end position="50"/>
    </location>
</feature>
<evidence type="ECO:0000256" key="1">
    <source>
        <dbReference type="SAM" id="MobiDB-lite"/>
    </source>
</evidence>
<evidence type="ECO:0000313" key="3">
    <source>
        <dbReference type="Proteomes" id="UP001297540"/>
    </source>
</evidence>
<dbReference type="Proteomes" id="UP001297540">
    <property type="component" value="Chromosome"/>
</dbReference>
<dbReference type="AlphaFoldDB" id="A0AAQ3LI01"/>
<feature type="region of interest" description="Disordered" evidence="1">
    <location>
        <begin position="227"/>
        <end position="286"/>
    </location>
</feature>
<sequence>MAVDDTAPRRGPIALADLFDAALKDLVPEPNADAPPSTPTPVAMPTGPASGDAFLFSGNRHETVPRRLFLDRRLTPLERNAWQVFRLMLNDDGVTAFPTYEQLRPWLASMPCAGQASHETVARALTLLRLTRWLSLVRRRRDPKTGRILGNLYVLHDEPLTPFEAMQLDADYLALVSQSLGHSAKTVQMVSLNTLKEIAGDPLLSGRTLPSRLQVLAERLASQGITATESYPQEDATHDSEEGPTSLLRNPDDPTSESEAGSKPAPDASLRNPKQARTVRSSRINEVRTTAQAQAQARALGDLQWPKRFAELKAEQQTGARVALQQVDAALRQAVLDEWATRCSSHGIRNPAGYLFGIIQRAIHGEFNAWAKKDAPSAHVPPNERPPPAPPPSQPQGKPVPPEVAKQHIERLRNLLASK</sequence>
<organism evidence="2 3">
    <name type="scientific">Pseudomonas aeruginosa</name>
    <dbReference type="NCBI Taxonomy" id="287"/>
    <lineage>
        <taxon>Bacteria</taxon>
        <taxon>Pseudomonadati</taxon>
        <taxon>Pseudomonadota</taxon>
        <taxon>Gammaproteobacteria</taxon>
        <taxon>Pseudomonadales</taxon>
        <taxon>Pseudomonadaceae</taxon>
        <taxon>Pseudomonas</taxon>
    </lineage>
</organism>